<evidence type="ECO:0000313" key="22">
    <source>
        <dbReference type="Proteomes" id="UP000821837"/>
    </source>
</evidence>
<accession>A0A9D4STE8</accession>
<dbReference type="GO" id="GO:0005886">
    <property type="term" value="C:plasma membrane"/>
    <property type="evidence" value="ECO:0007669"/>
    <property type="project" value="UniProtKB-SubCell"/>
</dbReference>
<dbReference type="GO" id="GO:0008270">
    <property type="term" value="F:zinc ion binding"/>
    <property type="evidence" value="ECO:0007669"/>
    <property type="project" value="InterPro"/>
</dbReference>
<feature type="binding site" evidence="16">
    <location>
        <position position="438"/>
    </location>
    <ligand>
        <name>Zn(2+)</name>
        <dbReference type="ChEBI" id="CHEBI:29105"/>
        <note>catalytic</note>
    </ligand>
</feature>
<evidence type="ECO:0000256" key="13">
    <source>
        <dbReference type="ARBA" id="ARBA00023136"/>
    </source>
</evidence>
<dbReference type="FunFam" id="1.10.390.10:FF:000013">
    <property type="entry name" value="Aminopeptidase N"/>
    <property type="match status" value="1"/>
</dbReference>
<evidence type="ECO:0000256" key="2">
    <source>
        <dbReference type="ARBA" id="ARBA00004609"/>
    </source>
</evidence>
<dbReference type="CDD" id="cd09601">
    <property type="entry name" value="M1_APN-Q_like"/>
    <property type="match status" value="1"/>
</dbReference>
<dbReference type="SUPFAM" id="SSF55486">
    <property type="entry name" value="Metalloproteases ('zincins'), catalytic domain"/>
    <property type="match status" value="1"/>
</dbReference>
<dbReference type="GO" id="GO:0006508">
    <property type="term" value="P:proteolysis"/>
    <property type="evidence" value="ECO:0007669"/>
    <property type="project" value="UniProtKB-KW"/>
</dbReference>
<dbReference type="Gene3D" id="1.10.390.10">
    <property type="entry name" value="Neutral Protease Domain 2"/>
    <property type="match status" value="2"/>
</dbReference>
<dbReference type="InterPro" id="IPR001930">
    <property type="entry name" value="Peptidase_M1"/>
</dbReference>
<evidence type="ECO:0000256" key="1">
    <source>
        <dbReference type="ARBA" id="ARBA00004606"/>
    </source>
</evidence>
<dbReference type="InterPro" id="IPR027268">
    <property type="entry name" value="Peptidase_M4/M1_CTD_sf"/>
</dbReference>
<keyword evidence="13 18" id="KW-0472">Membrane</keyword>
<evidence type="ECO:0000256" key="5">
    <source>
        <dbReference type="ARBA" id="ARBA00022670"/>
    </source>
</evidence>
<dbReference type="InterPro" id="IPR050344">
    <property type="entry name" value="Peptidase_M1_aminopeptidases"/>
</dbReference>
<reference evidence="21" key="2">
    <citation type="submission" date="2021-09" db="EMBL/GenBank/DDBJ databases">
        <authorList>
            <person name="Jia N."/>
            <person name="Wang J."/>
            <person name="Shi W."/>
            <person name="Du L."/>
            <person name="Sun Y."/>
            <person name="Zhan W."/>
            <person name="Jiang J."/>
            <person name="Wang Q."/>
            <person name="Zhang B."/>
            <person name="Ji P."/>
            <person name="Sakyi L.B."/>
            <person name="Cui X."/>
            <person name="Yuan T."/>
            <person name="Jiang B."/>
            <person name="Yang W."/>
            <person name="Lam T.T.-Y."/>
            <person name="Chang Q."/>
            <person name="Ding S."/>
            <person name="Wang X."/>
            <person name="Zhu J."/>
            <person name="Ruan X."/>
            <person name="Zhao L."/>
            <person name="Wei J."/>
            <person name="Que T."/>
            <person name="Du C."/>
            <person name="Cheng J."/>
            <person name="Dai P."/>
            <person name="Han X."/>
            <person name="Huang E."/>
            <person name="Gao Y."/>
            <person name="Liu J."/>
            <person name="Shao H."/>
            <person name="Ye R."/>
            <person name="Li L."/>
            <person name="Wei W."/>
            <person name="Wang X."/>
            <person name="Wang C."/>
            <person name="Huo Q."/>
            <person name="Li W."/>
            <person name="Guo W."/>
            <person name="Chen H."/>
            <person name="Chen S."/>
            <person name="Zhou L."/>
            <person name="Zhou L."/>
            <person name="Ni X."/>
            <person name="Tian J."/>
            <person name="Zhou Y."/>
            <person name="Sheng Y."/>
            <person name="Liu T."/>
            <person name="Pan Y."/>
            <person name="Xia L."/>
            <person name="Li J."/>
            <person name="Zhao F."/>
            <person name="Cao W."/>
        </authorList>
    </citation>
    <scope>NUCLEOTIDE SEQUENCE</scope>
    <source>
        <strain evidence="21">Rsan-2018</strain>
        <tissue evidence="21">Larvae</tissue>
    </source>
</reference>
<feature type="active site" description="Proton acceptor" evidence="15">
    <location>
        <position position="416"/>
    </location>
</feature>
<name>A0A9D4STE8_RHISA</name>
<evidence type="ECO:0008006" key="23">
    <source>
        <dbReference type="Google" id="ProtNLM"/>
    </source>
</evidence>
<dbReference type="GO" id="GO:0043171">
    <property type="term" value="P:peptide catabolic process"/>
    <property type="evidence" value="ECO:0007669"/>
    <property type="project" value="TreeGrafter"/>
</dbReference>
<keyword evidence="11 18" id="KW-1133">Transmembrane helix</keyword>
<dbReference type="PANTHER" id="PTHR11533">
    <property type="entry name" value="PROTEASE M1 ZINC METALLOPROTEASE"/>
    <property type="match status" value="1"/>
</dbReference>
<feature type="binding site" evidence="16">
    <location>
        <position position="415"/>
    </location>
    <ligand>
        <name>Zn(2+)</name>
        <dbReference type="ChEBI" id="CHEBI:29105"/>
        <note>catalytic</note>
    </ligand>
</feature>
<dbReference type="PRINTS" id="PR00756">
    <property type="entry name" value="ALADIPTASE"/>
</dbReference>
<dbReference type="PANTHER" id="PTHR11533:SF294">
    <property type="entry name" value="THYROTROPIN-RELEASING HORMONE-DEGRADING ECTOENZYME"/>
    <property type="match status" value="1"/>
</dbReference>
<evidence type="ECO:0000313" key="21">
    <source>
        <dbReference type="EMBL" id="KAH7946577.1"/>
    </source>
</evidence>
<gene>
    <name evidence="21" type="ORF">HPB52_001507</name>
</gene>
<keyword evidence="22" id="KW-1185">Reference proteome</keyword>
<evidence type="ECO:0000259" key="19">
    <source>
        <dbReference type="Pfam" id="PF01433"/>
    </source>
</evidence>
<keyword evidence="10" id="KW-0735">Signal-anchor</keyword>
<dbReference type="Gene3D" id="2.60.40.1730">
    <property type="entry name" value="tricorn interacting facor f3 domain"/>
    <property type="match status" value="1"/>
</dbReference>
<evidence type="ECO:0000256" key="7">
    <source>
        <dbReference type="ARBA" id="ARBA00022723"/>
    </source>
</evidence>
<reference evidence="21" key="1">
    <citation type="journal article" date="2020" name="Cell">
        <title>Large-Scale Comparative Analyses of Tick Genomes Elucidate Their Genetic Diversity and Vector Capacities.</title>
        <authorList>
            <consortium name="Tick Genome and Microbiome Consortium (TIGMIC)"/>
            <person name="Jia N."/>
            <person name="Wang J."/>
            <person name="Shi W."/>
            <person name="Du L."/>
            <person name="Sun Y."/>
            <person name="Zhan W."/>
            <person name="Jiang J.F."/>
            <person name="Wang Q."/>
            <person name="Zhang B."/>
            <person name="Ji P."/>
            <person name="Bell-Sakyi L."/>
            <person name="Cui X.M."/>
            <person name="Yuan T.T."/>
            <person name="Jiang B.G."/>
            <person name="Yang W.F."/>
            <person name="Lam T.T."/>
            <person name="Chang Q.C."/>
            <person name="Ding S.J."/>
            <person name="Wang X.J."/>
            <person name="Zhu J.G."/>
            <person name="Ruan X.D."/>
            <person name="Zhao L."/>
            <person name="Wei J.T."/>
            <person name="Ye R.Z."/>
            <person name="Que T.C."/>
            <person name="Du C.H."/>
            <person name="Zhou Y.H."/>
            <person name="Cheng J.X."/>
            <person name="Dai P.F."/>
            <person name="Guo W.B."/>
            <person name="Han X.H."/>
            <person name="Huang E.J."/>
            <person name="Li L.F."/>
            <person name="Wei W."/>
            <person name="Gao Y.C."/>
            <person name="Liu J.Z."/>
            <person name="Shao H.Z."/>
            <person name="Wang X."/>
            <person name="Wang C.C."/>
            <person name="Yang T.C."/>
            <person name="Huo Q.B."/>
            <person name="Li W."/>
            <person name="Chen H.Y."/>
            <person name="Chen S.E."/>
            <person name="Zhou L.G."/>
            <person name="Ni X.B."/>
            <person name="Tian J.H."/>
            <person name="Sheng Y."/>
            <person name="Liu T."/>
            <person name="Pan Y.S."/>
            <person name="Xia L.Y."/>
            <person name="Li J."/>
            <person name="Zhao F."/>
            <person name="Cao W.C."/>
        </authorList>
    </citation>
    <scope>NUCLEOTIDE SEQUENCE</scope>
    <source>
        <strain evidence="21">Rsan-2018</strain>
    </source>
</reference>
<keyword evidence="6 18" id="KW-0812">Transmembrane</keyword>
<comment type="cofactor">
    <cofactor evidence="16">
        <name>Zn(2+)</name>
        <dbReference type="ChEBI" id="CHEBI:29105"/>
    </cofactor>
    <text evidence="16">Binds 1 zinc ion per subunit.</text>
</comment>
<evidence type="ECO:0000256" key="4">
    <source>
        <dbReference type="ARBA" id="ARBA00022438"/>
    </source>
</evidence>
<dbReference type="Pfam" id="PF01433">
    <property type="entry name" value="Peptidase_M1"/>
    <property type="match status" value="1"/>
</dbReference>
<evidence type="ECO:0000256" key="17">
    <source>
        <dbReference type="PIRSR" id="PIRSR634016-4"/>
    </source>
</evidence>
<keyword evidence="9 16" id="KW-0862">Zinc</keyword>
<evidence type="ECO:0000256" key="3">
    <source>
        <dbReference type="ARBA" id="ARBA00010136"/>
    </source>
</evidence>
<dbReference type="Pfam" id="PF17900">
    <property type="entry name" value="Peptidase_M1_N"/>
    <property type="match status" value="1"/>
</dbReference>
<dbReference type="Proteomes" id="UP000821837">
    <property type="component" value="Chromosome 6"/>
</dbReference>
<dbReference type="VEuPathDB" id="VectorBase:RSAN_050778"/>
<evidence type="ECO:0000256" key="6">
    <source>
        <dbReference type="ARBA" id="ARBA00022692"/>
    </source>
</evidence>
<dbReference type="SUPFAM" id="SSF63737">
    <property type="entry name" value="Leukotriene A4 hydrolase N-terminal domain"/>
    <property type="match status" value="1"/>
</dbReference>
<dbReference type="GO" id="GO:0005737">
    <property type="term" value="C:cytoplasm"/>
    <property type="evidence" value="ECO:0007669"/>
    <property type="project" value="TreeGrafter"/>
</dbReference>
<dbReference type="InterPro" id="IPR045357">
    <property type="entry name" value="Aminopeptidase_N-like_N"/>
</dbReference>
<keyword evidence="14" id="KW-0325">Glycoprotein</keyword>
<evidence type="ECO:0000256" key="8">
    <source>
        <dbReference type="ARBA" id="ARBA00022801"/>
    </source>
</evidence>
<evidence type="ECO:0000256" key="15">
    <source>
        <dbReference type="PIRSR" id="PIRSR634016-1"/>
    </source>
</evidence>
<evidence type="ECO:0000256" key="9">
    <source>
        <dbReference type="ARBA" id="ARBA00022833"/>
    </source>
</evidence>
<feature type="site" description="Transition state stabilizer" evidence="17">
    <location>
        <position position="501"/>
    </location>
</feature>
<comment type="subcellular location">
    <subcellularLocation>
        <location evidence="2">Cell membrane</location>
        <topology evidence="2">Lipid-anchor</topology>
        <topology evidence="2">GPI-anchor</topology>
    </subcellularLocation>
    <subcellularLocation>
        <location evidence="1">Membrane</location>
        <topology evidence="1">Single-pass type II membrane protein</topology>
    </subcellularLocation>
</comment>
<organism evidence="21 22">
    <name type="scientific">Rhipicephalus sanguineus</name>
    <name type="common">Brown dog tick</name>
    <name type="synonym">Ixodes sanguineus</name>
    <dbReference type="NCBI Taxonomy" id="34632"/>
    <lineage>
        <taxon>Eukaryota</taxon>
        <taxon>Metazoa</taxon>
        <taxon>Ecdysozoa</taxon>
        <taxon>Arthropoda</taxon>
        <taxon>Chelicerata</taxon>
        <taxon>Arachnida</taxon>
        <taxon>Acari</taxon>
        <taxon>Parasitiformes</taxon>
        <taxon>Ixodida</taxon>
        <taxon>Ixodoidea</taxon>
        <taxon>Ixodidae</taxon>
        <taxon>Rhipicephalinae</taxon>
        <taxon>Rhipicephalus</taxon>
        <taxon>Rhipicephalus</taxon>
    </lineage>
</organism>
<keyword evidence="8" id="KW-0378">Hydrolase</keyword>
<keyword evidence="5" id="KW-0645">Protease</keyword>
<protein>
    <recommendedName>
        <fullName evidence="23">Aminopeptidase</fullName>
    </recommendedName>
</protein>
<sequence length="615" mass="68946">MADKDGSVRRYVRRSCGPGLALAVLVTTVLVAWFRLAPGAACRQVDTDAGMPAWWPGAAELAVVRRPGPLAHTSVLREDTLAFLRARHRTSAQVYNNRLPRALMPEHYDMEMRPRFAAEEPSATTDDDDTFTATVAVRVRCMQTTNTVVMHAGKFNFTAAPAGAGPAVQVWEASNPLSQVAVTTIEKGDDSGLLVISLASSLEAGCQYVVQIHFSGRLGDTRGFYKYHYTLADRKQHLLVTFFEPTFAREAFPCFDEPDMKATFSVVVVRPEAYHSISTMPLVRSEGRTGGYVADHFMTSVKMSTYTLAFMISNYTATKNGKVSVWTRPDEADQAGYAAEITPLMIDYFERLLDVPYVLPKIGKFPRSYLVALPSFLVDAMENWGLLTFHRNSLLFSDAKDAVTHKVAIATVISHELAHQWFGNLVTMRWWNDVWLNEGFASYMQYLGVDAVHPEWNILNQFTVTDMMPIMKAEYNTDSHPLSVDGNFSTELDSLFDRIVYNKAYLKKYSFGNADQDQLFAELTKVGMYLITVPTVQLFSSSSRMVCLLARSDFVVTCAYTQAQPEGGPHVRVDVKEVMDTWTRQPGYPVVDVVRDYEARTASLTQRHHCVRPDQ</sequence>
<dbReference type="FunFam" id="2.60.40.1730:FF:000012">
    <property type="entry name" value="Aminopeptidase N"/>
    <property type="match status" value="1"/>
</dbReference>
<dbReference type="AlphaFoldDB" id="A0A9D4STE8"/>
<evidence type="ECO:0000256" key="18">
    <source>
        <dbReference type="SAM" id="Phobius"/>
    </source>
</evidence>
<proteinExistence type="inferred from homology"/>
<dbReference type="GO" id="GO:0005615">
    <property type="term" value="C:extracellular space"/>
    <property type="evidence" value="ECO:0007669"/>
    <property type="project" value="TreeGrafter"/>
</dbReference>
<evidence type="ECO:0000256" key="16">
    <source>
        <dbReference type="PIRSR" id="PIRSR634016-3"/>
    </source>
</evidence>
<evidence type="ECO:0000256" key="12">
    <source>
        <dbReference type="ARBA" id="ARBA00023049"/>
    </source>
</evidence>
<evidence type="ECO:0000256" key="10">
    <source>
        <dbReference type="ARBA" id="ARBA00022968"/>
    </source>
</evidence>
<feature type="domain" description="Aminopeptidase N-like N-terminal" evidence="20">
    <location>
        <begin position="105"/>
        <end position="306"/>
    </location>
</feature>
<dbReference type="EMBL" id="JABSTV010001252">
    <property type="protein sequence ID" value="KAH7946577.1"/>
    <property type="molecule type" value="Genomic_DNA"/>
</dbReference>
<feature type="transmembrane region" description="Helical" evidence="18">
    <location>
        <begin position="20"/>
        <end position="37"/>
    </location>
</feature>
<keyword evidence="12" id="KW-0482">Metalloprotease</keyword>
<evidence type="ECO:0000256" key="14">
    <source>
        <dbReference type="ARBA" id="ARBA00023180"/>
    </source>
</evidence>
<dbReference type="InterPro" id="IPR014782">
    <property type="entry name" value="Peptidase_M1_dom"/>
</dbReference>
<keyword evidence="4" id="KW-0031">Aminopeptidase</keyword>
<feature type="binding site" evidence="16">
    <location>
        <position position="419"/>
    </location>
    <ligand>
        <name>Zn(2+)</name>
        <dbReference type="ChEBI" id="CHEBI:29105"/>
        <note>catalytic</note>
    </ligand>
</feature>
<dbReference type="GO" id="GO:0042277">
    <property type="term" value="F:peptide binding"/>
    <property type="evidence" value="ECO:0007669"/>
    <property type="project" value="TreeGrafter"/>
</dbReference>
<feature type="domain" description="Peptidase M1 membrane alanine aminopeptidase" evidence="19">
    <location>
        <begin position="337"/>
        <end position="504"/>
    </location>
</feature>
<dbReference type="InterPro" id="IPR042097">
    <property type="entry name" value="Aminopeptidase_N-like_N_sf"/>
</dbReference>
<dbReference type="GO" id="GO:0070006">
    <property type="term" value="F:metalloaminopeptidase activity"/>
    <property type="evidence" value="ECO:0007669"/>
    <property type="project" value="TreeGrafter"/>
</dbReference>
<comment type="caution">
    <text evidence="21">The sequence shown here is derived from an EMBL/GenBank/DDBJ whole genome shotgun (WGS) entry which is preliminary data.</text>
</comment>
<dbReference type="InterPro" id="IPR034016">
    <property type="entry name" value="M1_APN-typ"/>
</dbReference>
<comment type="similarity">
    <text evidence="3">Belongs to the peptidase M1 family.</text>
</comment>
<keyword evidence="7 16" id="KW-0479">Metal-binding</keyword>
<evidence type="ECO:0000259" key="20">
    <source>
        <dbReference type="Pfam" id="PF17900"/>
    </source>
</evidence>
<evidence type="ECO:0000256" key="11">
    <source>
        <dbReference type="ARBA" id="ARBA00022989"/>
    </source>
</evidence>